<dbReference type="PROSITE" id="PS00862">
    <property type="entry name" value="OX2_COVAL_FAD"/>
    <property type="match status" value="1"/>
</dbReference>
<evidence type="ECO:0000256" key="1">
    <source>
        <dbReference type="ARBA" id="ARBA00001974"/>
    </source>
</evidence>
<keyword evidence="4" id="KW-0274">FAD</keyword>
<dbReference type="GO" id="GO:0071949">
    <property type="term" value="F:FAD binding"/>
    <property type="evidence" value="ECO:0007669"/>
    <property type="project" value="InterPro"/>
</dbReference>
<name>A0A939FEX9_9ACTN</name>
<dbReference type="Proteomes" id="UP000664167">
    <property type="component" value="Unassembled WGS sequence"/>
</dbReference>
<protein>
    <submittedName>
        <fullName evidence="7">FAD-binding oxidoreductase</fullName>
    </submittedName>
</protein>
<sequence length="471" mass="50502">MAMTPAQAARKELAGFKGELTGPDDSGYEKARAVYNAMIDRRPGLIAACTDAEDVSRVVGFARERGLRLAVRGGGHHGAGLGTCDGGVVADLSPLKDIQVDPEARTVRVGGGCVWGEVDRATNAHGLATPSGIVSTTGVGGITLGGGIGHLTRKYGLTIDNLLEADLVLASGERVRASADEHPDLFWAIRGGGGNFGVVTSFLFRLHPLSTVVAGPTFWSVEQGAEVLAAYRDFLPGAPHELNGFFLYGSVPPAPPYPEELQGRKACGVVWCYAGDDTDAAARAMAPLLAATPEPMLHGPAPMPHPVLQSAFDGLYPPGDQWYWRADFVNEIPDDAVALHAKFGAELPTPQSTMHLYPIDGAVHEYAQADTPWSYRDSGWASVFAGVDGDPGNADLIKRWTVDYFDALHPFSAGGAYVNMMMDEGQERVRASYRDNYARLARIKAEYDPENLFRLNQNIQPAPKTPYEARP</sequence>
<dbReference type="RefSeq" id="WP_206968951.1">
    <property type="nucleotide sequence ID" value="NZ_BAAAJJ010000010.1"/>
</dbReference>
<dbReference type="InterPro" id="IPR036318">
    <property type="entry name" value="FAD-bd_PCMH-like_sf"/>
</dbReference>
<comment type="cofactor">
    <cofactor evidence="1">
        <name>FAD</name>
        <dbReference type="ChEBI" id="CHEBI:57692"/>
    </cofactor>
</comment>
<dbReference type="GO" id="GO:0016491">
    <property type="term" value="F:oxidoreductase activity"/>
    <property type="evidence" value="ECO:0007669"/>
    <property type="project" value="UniProtKB-KW"/>
</dbReference>
<keyword evidence="8" id="KW-1185">Reference proteome</keyword>
<evidence type="ECO:0000256" key="4">
    <source>
        <dbReference type="ARBA" id="ARBA00022827"/>
    </source>
</evidence>
<dbReference type="Pfam" id="PF01565">
    <property type="entry name" value="FAD_binding_4"/>
    <property type="match status" value="1"/>
</dbReference>
<dbReference type="InterPro" id="IPR006093">
    <property type="entry name" value="Oxy_OxRdtase_FAD_BS"/>
</dbReference>
<dbReference type="InterPro" id="IPR016169">
    <property type="entry name" value="FAD-bd_PCMH_sub2"/>
</dbReference>
<dbReference type="InterPro" id="IPR012951">
    <property type="entry name" value="BBE"/>
</dbReference>
<dbReference type="PANTHER" id="PTHR42973">
    <property type="entry name" value="BINDING OXIDOREDUCTASE, PUTATIVE (AFU_ORTHOLOGUE AFUA_1G17690)-RELATED"/>
    <property type="match status" value="1"/>
</dbReference>
<organism evidence="7 8">
    <name type="scientific">Streptomyces beijiangensis</name>
    <dbReference type="NCBI Taxonomy" id="163361"/>
    <lineage>
        <taxon>Bacteria</taxon>
        <taxon>Bacillati</taxon>
        <taxon>Actinomycetota</taxon>
        <taxon>Actinomycetes</taxon>
        <taxon>Kitasatosporales</taxon>
        <taxon>Streptomycetaceae</taxon>
        <taxon>Streptomyces</taxon>
    </lineage>
</organism>
<dbReference type="PANTHER" id="PTHR42973:SF39">
    <property type="entry name" value="FAD-BINDING PCMH-TYPE DOMAIN-CONTAINING PROTEIN"/>
    <property type="match status" value="1"/>
</dbReference>
<dbReference type="Pfam" id="PF08031">
    <property type="entry name" value="BBE"/>
    <property type="match status" value="1"/>
</dbReference>
<dbReference type="InterPro" id="IPR016166">
    <property type="entry name" value="FAD-bd_PCMH"/>
</dbReference>
<evidence type="ECO:0000256" key="5">
    <source>
        <dbReference type="ARBA" id="ARBA00023002"/>
    </source>
</evidence>
<dbReference type="InterPro" id="IPR050416">
    <property type="entry name" value="FAD-linked_Oxidoreductase"/>
</dbReference>
<feature type="domain" description="FAD-binding PCMH-type" evidence="6">
    <location>
        <begin position="38"/>
        <end position="209"/>
    </location>
</feature>
<dbReference type="SUPFAM" id="SSF56176">
    <property type="entry name" value="FAD-binding/transporter-associated domain-like"/>
    <property type="match status" value="1"/>
</dbReference>
<dbReference type="Gene3D" id="3.30.43.10">
    <property type="entry name" value="Uridine Diphospho-n-acetylenolpyruvylglucosamine Reductase, domain 2"/>
    <property type="match status" value="1"/>
</dbReference>
<keyword evidence="3" id="KW-0285">Flavoprotein</keyword>
<dbReference type="EMBL" id="JAFLRJ010000497">
    <property type="protein sequence ID" value="MBO0517094.1"/>
    <property type="molecule type" value="Genomic_DNA"/>
</dbReference>
<dbReference type="AlphaFoldDB" id="A0A939FEX9"/>
<evidence type="ECO:0000313" key="7">
    <source>
        <dbReference type="EMBL" id="MBO0517094.1"/>
    </source>
</evidence>
<evidence type="ECO:0000259" key="6">
    <source>
        <dbReference type="PROSITE" id="PS51387"/>
    </source>
</evidence>
<keyword evidence="5" id="KW-0560">Oxidoreductase</keyword>
<dbReference type="InterPro" id="IPR016167">
    <property type="entry name" value="FAD-bd_PCMH_sub1"/>
</dbReference>
<dbReference type="Gene3D" id="3.30.465.10">
    <property type="match status" value="1"/>
</dbReference>
<evidence type="ECO:0000256" key="2">
    <source>
        <dbReference type="ARBA" id="ARBA00005466"/>
    </source>
</evidence>
<gene>
    <name evidence="7" type="ORF">J0695_35825</name>
</gene>
<accession>A0A939FEX9</accession>
<comment type="caution">
    <text evidence="7">The sequence shown here is derived from an EMBL/GenBank/DDBJ whole genome shotgun (WGS) entry which is preliminary data.</text>
</comment>
<dbReference type="PROSITE" id="PS51387">
    <property type="entry name" value="FAD_PCMH"/>
    <property type="match status" value="1"/>
</dbReference>
<reference evidence="7" key="1">
    <citation type="submission" date="2021-03" db="EMBL/GenBank/DDBJ databases">
        <title>Streptomyces poriferae sp. nov., a novel marine sponge-derived Actinobacteria species with anti-MRSA activity.</title>
        <authorList>
            <person name="Sandoval-Powers M."/>
            <person name="Kralova S."/>
            <person name="Nguyen G.-S."/>
            <person name="Fawwal D."/>
            <person name="Degnes K."/>
            <person name="Klinkenberg G."/>
            <person name="Sletta H."/>
            <person name="Wentzel A."/>
            <person name="Liles M.R."/>
        </authorList>
    </citation>
    <scope>NUCLEOTIDE SEQUENCE</scope>
    <source>
        <strain evidence="7">DSM 41794</strain>
    </source>
</reference>
<evidence type="ECO:0000256" key="3">
    <source>
        <dbReference type="ARBA" id="ARBA00022630"/>
    </source>
</evidence>
<comment type="similarity">
    <text evidence="2">Belongs to the oxygen-dependent FAD-linked oxidoreductase family.</text>
</comment>
<dbReference type="InterPro" id="IPR006094">
    <property type="entry name" value="Oxid_FAD_bind_N"/>
</dbReference>
<proteinExistence type="inferred from homology"/>
<evidence type="ECO:0000313" key="8">
    <source>
        <dbReference type="Proteomes" id="UP000664167"/>
    </source>
</evidence>
<dbReference type="Gene3D" id="3.40.462.20">
    <property type="match status" value="1"/>
</dbReference>